<evidence type="ECO:0000256" key="1">
    <source>
        <dbReference type="SAM" id="MobiDB-lite"/>
    </source>
</evidence>
<gene>
    <name evidence="3" type="ORF">DV515_00019687</name>
    <name evidence="2" type="ORF">DV515_00019688</name>
</gene>
<accession>A0A3L8Q4T9</accession>
<organism evidence="2 4">
    <name type="scientific">Chloebia gouldiae</name>
    <name type="common">Gouldian finch</name>
    <name type="synonym">Erythrura gouldiae</name>
    <dbReference type="NCBI Taxonomy" id="44316"/>
    <lineage>
        <taxon>Eukaryota</taxon>
        <taxon>Metazoa</taxon>
        <taxon>Chordata</taxon>
        <taxon>Craniata</taxon>
        <taxon>Vertebrata</taxon>
        <taxon>Euteleostomi</taxon>
        <taxon>Archelosauria</taxon>
        <taxon>Archosauria</taxon>
        <taxon>Dinosauria</taxon>
        <taxon>Saurischia</taxon>
        <taxon>Theropoda</taxon>
        <taxon>Coelurosauria</taxon>
        <taxon>Aves</taxon>
        <taxon>Neognathae</taxon>
        <taxon>Neoaves</taxon>
        <taxon>Telluraves</taxon>
        <taxon>Australaves</taxon>
        <taxon>Passeriformes</taxon>
        <taxon>Passeroidea</taxon>
        <taxon>Passeridae</taxon>
        <taxon>Chloebia</taxon>
    </lineage>
</organism>
<dbReference type="Proteomes" id="UP000276834">
    <property type="component" value="Unassembled WGS sequence"/>
</dbReference>
<reference evidence="2" key="2">
    <citation type="submission" date="2018-08" db="EMBL/GenBank/DDBJ databases">
        <authorList>
            <person name="Sabatino S.J."/>
        </authorList>
    </citation>
    <scope>NUCLEOTIDE SEQUENCE</scope>
    <source>
        <strain evidence="2">Red01</strain>
        <tissue evidence="2">Muscle</tissue>
    </source>
</reference>
<feature type="region of interest" description="Disordered" evidence="1">
    <location>
        <begin position="1"/>
        <end position="24"/>
    </location>
</feature>
<name>A0A3L8Q4T9_CHLGU</name>
<evidence type="ECO:0000313" key="3">
    <source>
        <dbReference type="EMBL" id="RLV62093.1"/>
    </source>
</evidence>
<keyword evidence="4" id="KW-1185">Reference proteome</keyword>
<evidence type="ECO:0000313" key="2">
    <source>
        <dbReference type="EMBL" id="RLV62092.1"/>
    </source>
</evidence>
<comment type="caution">
    <text evidence="2">The sequence shown here is derived from an EMBL/GenBank/DDBJ whole genome shotgun (WGS) entry which is preliminary data.</text>
</comment>
<dbReference type="AlphaFoldDB" id="A0A3L8Q4T9"/>
<protein>
    <submittedName>
        <fullName evidence="2">Uncharacterized protein</fullName>
    </submittedName>
</protein>
<dbReference type="EMBL" id="QUSF01011311">
    <property type="protein sequence ID" value="RLV62093.1"/>
    <property type="molecule type" value="Genomic_DNA"/>
</dbReference>
<sequence length="76" mass="8271">MDKPSLSQLLPMDNPTPSPPQHHTLPIPGLGLWQLLRCSREASVIRGQLSSSITSSRSWAQAPLPRCRIPSSVISS</sequence>
<feature type="non-terminal residue" evidence="2">
    <location>
        <position position="76"/>
    </location>
</feature>
<dbReference type="EMBL" id="QUSF01011312">
    <property type="protein sequence ID" value="RLV62092.1"/>
    <property type="molecule type" value="Genomic_DNA"/>
</dbReference>
<reference evidence="2 4" key="1">
    <citation type="journal article" date="2018" name="Proc. R. Soc. B">
        <title>A non-coding region near Follistatin controls head colour polymorphism in the Gouldian finch.</title>
        <authorList>
            <person name="Toomey M.B."/>
            <person name="Marques C.I."/>
            <person name="Andrade P."/>
            <person name="Araujo P.M."/>
            <person name="Sabatino S."/>
            <person name="Gazda M.A."/>
            <person name="Afonso S."/>
            <person name="Lopes R.J."/>
            <person name="Corbo J.C."/>
            <person name="Carneiro M."/>
        </authorList>
    </citation>
    <scope>NUCLEOTIDE SEQUENCE [LARGE SCALE GENOMIC DNA]</scope>
    <source>
        <strain evidence="2">Red01</strain>
        <tissue evidence="2">Muscle</tissue>
    </source>
</reference>
<evidence type="ECO:0000313" key="4">
    <source>
        <dbReference type="Proteomes" id="UP000276834"/>
    </source>
</evidence>
<proteinExistence type="predicted"/>